<keyword evidence="6" id="KW-1185">Reference proteome</keyword>
<proteinExistence type="predicted"/>
<dbReference type="GO" id="GO:0043235">
    <property type="term" value="C:receptor complex"/>
    <property type="evidence" value="ECO:0007669"/>
    <property type="project" value="TreeGrafter"/>
</dbReference>
<dbReference type="Gene3D" id="1.10.510.10">
    <property type="entry name" value="Transferase(Phosphotransferase) domain 1"/>
    <property type="match status" value="1"/>
</dbReference>
<protein>
    <submittedName>
        <fullName evidence="5">Fibroblast growth factor receptor 4-like isoform X2</fullName>
    </submittedName>
</protein>
<dbReference type="Pfam" id="PF00078">
    <property type="entry name" value="RVT_1"/>
    <property type="match status" value="1"/>
</dbReference>
<dbReference type="EMBL" id="CACRXK020004386">
    <property type="protein sequence ID" value="CAB4002560.1"/>
    <property type="molecule type" value="Genomic_DNA"/>
</dbReference>
<dbReference type="InterPro" id="IPR000719">
    <property type="entry name" value="Prot_kinase_dom"/>
</dbReference>
<evidence type="ECO:0000313" key="6">
    <source>
        <dbReference type="Proteomes" id="UP001152795"/>
    </source>
</evidence>
<dbReference type="PANTHER" id="PTHR24416:SF622">
    <property type="entry name" value="PROTEIN KINASE DOMAIN-CONTAINING PROTEIN"/>
    <property type="match status" value="1"/>
</dbReference>
<dbReference type="AlphaFoldDB" id="A0A6S7HHF1"/>
<evidence type="ECO:0000313" key="5">
    <source>
        <dbReference type="EMBL" id="CAB4002560.1"/>
    </source>
</evidence>
<dbReference type="PROSITE" id="PS00109">
    <property type="entry name" value="PROTEIN_KINASE_TYR"/>
    <property type="match status" value="1"/>
</dbReference>
<keyword evidence="5" id="KW-0675">Receptor</keyword>
<evidence type="ECO:0000256" key="1">
    <source>
        <dbReference type="ARBA" id="ARBA00004167"/>
    </source>
</evidence>
<sequence>MSKAFDKVNHQILIHKLYNCFGISGSLLGWFSSYLLNRRQRVTVLGATSSEKPVMSGVPQGSILGPILFLLYVNDLPDVVNNANVASFADDTKLFKCVDSHIDGASIQSDLDNLEEWSTSSGLVFNQNKCKCQRITRKKTLTTTEFPYTIKNKTLAVTTEEKDLGVWVTSNLTWSKHTLDRCAAANRMLGFVRRSATEITDKRIRRALYLAVVRPELGYATQVWSPQSVELINRVERVQRRASKFILGLPFMCDVSYKDRLISTELLPLSFWHEYLDLIFFFKAITGIVSISQNSLPERIAPAFHFWHERNARRQNLTLYEQEPVNIQDELMPVTISYVNILNDLEIPPYNLKILDKKLGAGQFGIVKQGLYTPSENDDPKDVAVKMLKENATQSHLADLLDEINVMKKISDEPHANVIRFIGSSSFEGKPVLVIEFCRGGSLLKFLIQSRVSYNSTPNYVNITSTLSHRQLLEMAVHVASGMAHLSAQKFVHRDLAVRNVLIGEENVAKVSDFGLSRDIGNAEEYIRNKQNLLPVKWMALESLIHGCFTTASDVWSFGILLHEITTLGEEPYKGISTYHIVNHVGSGCRMPKPSHCSNEVYEIMANCWKVNPKDRPTFLEILQDLREMLADNEKSHIDVQQVEDKKLQSTIEQSDSSMQDDDTTGDTSL</sequence>
<dbReference type="PROSITE" id="PS50878">
    <property type="entry name" value="RT_POL"/>
    <property type="match status" value="1"/>
</dbReference>
<feature type="compositionally biased region" description="Acidic residues" evidence="3">
    <location>
        <begin position="659"/>
        <end position="670"/>
    </location>
</feature>
<dbReference type="InterPro" id="IPR050122">
    <property type="entry name" value="RTK"/>
</dbReference>
<dbReference type="InterPro" id="IPR008266">
    <property type="entry name" value="Tyr_kinase_AS"/>
</dbReference>
<gene>
    <name evidence="5" type="ORF">PACLA_8A008370</name>
</gene>
<keyword evidence="4" id="KW-1133">Transmembrane helix</keyword>
<feature type="transmembrane region" description="Helical" evidence="4">
    <location>
        <begin position="12"/>
        <end position="31"/>
    </location>
</feature>
<dbReference type="FunFam" id="1.10.510.10:FF:000743">
    <property type="entry name" value="Predicted protein"/>
    <property type="match status" value="1"/>
</dbReference>
<dbReference type="GO" id="GO:0005524">
    <property type="term" value="F:ATP binding"/>
    <property type="evidence" value="ECO:0007669"/>
    <property type="project" value="UniProtKB-UniRule"/>
</dbReference>
<evidence type="ECO:0000256" key="3">
    <source>
        <dbReference type="SAM" id="MobiDB-lite"/>
    </source>
</evidence>
<dbReference type="Gene3D" id="3.30.200.20">
    <property type="entry name" value="Phosphorylase Kinase, domain 1"/>
    <property type="match status" value="1"/>
</dbReference>
<comment type="catalytic activity">
    <reaction evidence="2">
        <text>L-tyrosyl-[protein] + ATP = O-phospho-L-tyrosyl-[protein] + ADP + H(+)</text>
        <dbReference type="Rhea" id="RHEA:10596"/>
        <dbReference type="Rhea" id="RHEA-COMP:10136"/>
        <dbReference type="Rhea" id="RHEA-COMP:20101"/>
        <dbReference type="ChEBI" id="CHEBI:15378"/>
        <dbReference type="ChEBI" id="CHEBI:30616"/>
        <dbReference type="ChEBI" id="CHEBI:46858"/>
        <dbReference type="ChEBI" id="CHEBI:61978"/>
        <dbReference type="ChEBI" id="CHEBI:456216"/>
        <dbReference type="EC" id="2.7.10.1"/>
    </reaction>
</comment>
<evidence type="ECO:0000256" key="4">
    <source>
        <dbReference type="SAM" id="Phobius"/>
    </source>
</evidence>
<name>A0A6S7HHF1_PARCT</name>
<dbReference type="InterPro" id="IPR020635">
    <property type="entry name" value="Tyr_kinase_cat_dom"/>
</dbReference>
<evidence type="ECO:0000256" key="2">
    <source>
        <dbReference type="ARBA" id="ARBA00051243"/>
    </source>
</evidence>
<dbReference type="PROSITE" id="PS00107">
    <property type="entry name" value="PROTEIN_KINASE_ATP"/>
    <property type="match status" value="1"/>
</dbReference>
<reference evidence="5" key="1">
    <citation type="submission" date="2020-04" db="EMBL/GenBank/DDBJ databases">
        <authorList>
            <person name="Alioto T."/>
            <person name="Alioto T."/>
            <person name="Gomez Garrido J."/>
        </authorList>
    </citation>
    <scope>NUCLEOTIDE SEQUENCE</scope>
    <source>
        <strain evidence="5">A484AB</strain>
    </source>
</reference>
<dbReference type="InterPro" id="IPR011009">
    <property type="entry name" value="Kinase-like_dom_sf"/>
</dbReference>
<dbReference type="GO" id="GO:0005886">
    <property type="term" value="C:plasma membrane"/>
    <property type="evidence" value="ECO:0007669"/>
    <property type="project" value="TreeGrafter"/>
</dbReference>
<dbReference type="InterPro" id="IPR001245">
    <property type="entry name" value="Ser-Thr/Tyr_kinase_cat_dom"/>
</dbReference>
<dbReference type="Proteomes" id="UP001152795">
    <property type="component" value="Unassembled WGS sequence"/>
</dbReference>
<dbReference type="PROSITE" id="PS50011">
    <property type="entry name" value="PROTEIN_KINASE_DOM"/>
    <property type="match status" value="1"/>
</dbReference>
<dbReference type="GO" id="GO:0004714">
    <property type="term" value="F:transmembrane receptor protein tyrosine kinase activity"/>
    <property type="evidence" value="ECO:0007669"/>
    <property type="project" value="UniProtKB-EC"/>
</dbReference>
<feature type="region of interest" description="Disordered" evidence="3">
    <location>
        <begin position="642"/>
        <end position="670"/>
    </location>
</feature>
<dbReference type="OrthoDB" id="5990125at2759"/>
<dbReference type="SUPFAM" id="SSF56112">
    <property type="entry name" value="Protein kinase-like (PK-like)"/>
    <property type="match status" value="1"/>
</dbReference>
<dbReference type="CDD" id="cd00192">
    <property type="entry name" value="PTKc"/>
    <property type="match status" value="1"/>
</dbReference>
<comment type="caution">
    <text evidence="5">The sequence shown here is derived from an EMBL/GenBank/DDBJ whole genome shotgun (WGS) entry which is preliminary data.</text>
</comment>
<dbReference type="GO" id="GO:0007169">
    <property type="term" value="P:cell surface receptor protein tyrosine kinase signaling pathway"/>
    <property type="evidence" value="ECO:0007669"/>
    <property type="project" value="TreeGrafter"/>
</dbReference>
<dbReference type="InterPro" id="IPR017441">
    <property type="entry name" value="Protein_kinase_ATP_BS"/>
</dbReference>
<keyword evidence="4" id="KW-0472">Membrane</keyword>
<dbReference type="PANTHER" id="PTHR24416">
    <property type="entry name" value="TYROSINE-PROTEIN KINASE RECEPTOR"/>
    <property type="match status" value="1"/>
</dbReference>
<organism evidence="5 6">
    <name type="scientific">Paramuricea clavata</name>
    <name type="common">Red gorgonian</name>
    <name type="synonym">Violescent sea-whip</name>
    <dbReference type="NCBI Taxonomy" id="317549"/>
    <lineage>
        <taxon>Eukaryota</taxon>
        <taxon>Metazoa</taxon>
        <taxon>Cnidaria</taxon>
        <taxon>Anthozoa</taxon>
        <taxon>Octocorallia</taxon>
        <taxon>Malacalcyonacea</taxon>
        <taxon>Plexauridae</taxon>
        <taxon>Paramuricea</taxon>
    </lineage>
</organism>
<dbReference type="PRINTS" id="PR00109">
    <property type="entry name" value="TYRKINASE"/>
</dbReference>
<dbReference type="InterPro" id="IPR000477">
    <property type="entry name" value="RT_dom"/>
</dbReference>
<dbReference type="Pfam" id="PF07714">
    <property type="entry name" value="PK_Tyr_Ser-Thr"/>
    <property type="match status" value="1"/>
</dbReference>
<keyword evidence="4" id="KW-0812">Transmembrane</keyword>
<dbReference type="SMART" id="SM00219">
    <property type="entry name" value="TyrKc"/>
    <property type="match status" value="1"/>
</dbReference>
<accession>A0A6S7HHF1</accession>
<comment type="subcellular location">
    <subcellularLocation>
        <location evidence="1">Membrane</location>
        <topology evidence="1">Single-pass membrane protein</topology>
    </subcellularLocation>
</comment>